<protein>
    <recommendedName>
        <fullName evidence="3">DUF5641 domain-containing protein</fullName>
    </recommendedName>
</protein>
<feature type="non-terminal residue" evidence="1">
    <location>
        <position position="195"/>
    </location>
</feature>
<dbReference type="EMBL" id="CAJPIN010003593">
    <property type="protein sequence ID" value="CAG2056260.1"/>
    <property type="molecule type" value="Genomic_DNA"/>
</dbReference>
<name>A0ABN7NKI6_TIMPD</name>
<feature type="non-terminal residue" evidence="1">
    <location>
        <position position="1"/>
    </location>
</feature>
<dbReference type="Proteomes" id="UP001153148">
    <property type="component" value="Unassembled WGS sequence"/>
</dbReference>
<reference evidence="1" key="1">
    <citation type="submission" date="2021-03" db="EMBL/GenBank/DDBJ databases">
        <authorList>
            <person name="Tran Van P."/>
        </authorList>
    </citation>
    <scope>NUCLEOTIDE SEQUENCE</scope>
</reference>
<gene>
    <name evidence="1" type="ORF">TPAB3V08_LOCUS3254</name>
</gene>
<organism evidence="1 2">
    <name type="scientific">Timema podura</name>
    <name type="common">Walking stick</name>
    <dbReference type="NCBI Taxonomy" id="61482"/>
    <lineage>
        <taxon>Eukaryota</taxon>
        <taxon>Metazoa</taxon>
        <taxon>Ecdysozoa</taxon>
        <taxon>Arthropoda</taxon>
        <taxon>Hexapoda</taxon>
        <taxon>Insecta</taxon>
        <taxon>Pterygota</taxon>
        <taxon>Neoptera</taxon>
        <taxon>Polyneoptera</taxon>
        <taxon>Phasmatodea</taxon>
        <taxon>Timematodea</taxon>
        <taxon>Timematoidea</taxon>
        <taxon>Timematidae</taxon>
        <taxon>Timema</taxon>
    </lineage>
</organism>
<keyword evidence="2" id="KW-1185">Reference proteome</keyword>
<evidence type="ECO:0000313" key="1">
    <source>
        <dbReference type="EMBL" id="CAG2056260.1"/>
    </source>
</evidence>
<evidence type="ECO:0000313" key="2">
    <source>
        <dbReference type="Proteomes" id="UP001153148"/>
    </source>
</evidence>
<proteinExistence type="predicted"/>
<accession>A0ABN7NKI6</accession>
<sequence length="195" mass="22373">SPERELNLDLPVLGSLPQHETSTSSNYASEFCVIHLCQLMYTLHRWTRGIDTGLTWSSWLVMERLGFMSQLGLLRVMYPDLRGERMENHSGKTTLISLDRDSNLNLPVIGSPVHWESRALDHTAIEALIPPIHSQMRPSGLRAGTDWFPEHPIPLPVIQVGQTLILHNTERDRRHWPCHTIITTNRGGFVREEEW</sequence>
<evidence type="ECO:0008006" key="3">
    <source>
        <dbReference type="Google" id="ProtNLM"/>
    </source>
</evidence>
<comment type="caution">
    <text evidence="1">The sequence shown here is derived from an EMBL/GenBank/DDBJ whole genome shotgun (WGS) entry which is preliminary data.</text>
</comment>